<evidence type="ECO:0000256" key="2">
    <source>
        <dbReference type="ARBA" id="ARBA00022801"/>
    </source>
</evidence>
<dbReference type="Proteomes" id="UP000306552">
    <property type="component" value="Unassembled WGS sequence"/>
</dbReference>
<dbReference type="PANTHER" id="PTHR31793:SF27">
    <property type="entry name" value="NOVEL THIOESTERASE SUPERFAMILY DOMAIN AND SAPOSIN A-TYPE DOMAIN CONTAINING PROTEIN (0610012H03RIK)"/>
    <property type="match status" value="1"/>
</dbReference>
<organism evidence="3 4">
    <name type="scientific">Mesohalobacter halotolerans</name>
    <dbReference type="NCBI Taxonomy" id="1883405"/>
    <lineage>
        <taxon>Bacteria</taxon>
        <taxon>Pseudomonadati</taxon>
        <taxon>Bacteroidota</taxon>
        <taxon>Flavobacteriia</taxon>
        <taxon>Flavobacteriales</taxon>
        <taxon>Flavobacteriaceae</taxon>
        <taxon>Mesohalobacter</taxon>
    </lineage>
</organism>
<reference evidence="3 4" key="1">
    <citation type="submission" date="2019-04" db="EMBL/GenBank/DDBJ databases">
        <title>Psychroflexus halotolerans sp. nov., isolated from a marine solar saltern.</title>
        <authorList>
            <person name="Feng X."/>
        </authorList>
    </citation>
    <scope>NUCLEOTIDE SEQUENCE [LARGE SCALE GENOMIC DNA]</scope>
    <source>
        <strain evidence="3 4">WDS2C27</strain>
    </source>
</reference>
<gene>
    <name evidence="3" type="ORF">FCN74_02720</name>
</gene>
<dbReference type="SUPFAM" id="SSF54637">
    <property type="entry name" value="Thioesterase/thiol ester dehydrase-isomerase"/>
    <property type="match status" value="1"/>
</dbReference>
<protein>
    <submittedName>
        <fullName evidence="3">Acyl-CoA thioesterase</fullName>
    </submittedName>
</protein>
<comment type="similarity">
    <text evidence="1">Belongs to the 4-hydroxybenzoyl-CoA thioesterase family.</text>
</comment>
<dbReference type="InterPro" id="IPR029069">
    <property type="entry name" value="HotDog_dom_sf"/>
</dbReference>
<dbReference type="RefSeq" id="WP_138931055.1">
    <property type="nucleotide sequence ID" value="NZ_SWMU01000001.1"/>
</dbReference>
<dbReference type="AlphaFoldDB" id="A0A4U5TTG9"/>
<dbReference type="Gene3D" id="3.10.129.10">
    <property type="entry name" value="Hotdog Thioesterase"/>
    <property type="match status" value="1"/>
</dbReference>
<dbReference type="OrthoDB" id="760345at2"/>
<dbReference type="InterPro" id="IPR050563">
    <property type="entry name" value="4-hydroxybenzoyl-CoA_TE"/>
</dbReference>
<accession>A0A4U5TTG9</accession>
<keyword evidence="4" id="KW-1185">Reference proteome</keyword>
<dbReference type="PANTHER" id="PTHR31793">
    <property type="entry name" value="4-HYDROXYBENZOYL-COA THIOESTERASE FAMILY MEMBER"/>
    <property type="match status" value="1"/>
</dbReference>
<dbReference type="EMBL" id="SWMU01000001">
    <property type="protein sequence ID" value="TKS57352.1"/>
    <property type="molecule type" value="Genomic_DNA"/>
</dbReference>
<name>A0A4U5TTG9_9FLAO</name>
<dbReference type="Pfam" id="PF13279">
    <property type="entry name" value="4HBT_2"/>
    <property type="match status" value="1"/>
</dbReference>
<dbReference type="GO" id="GO:0047617">
    <property type="term" value="F:fatty acyl-CoA hydrolase activity"/>
    <property type="evidence" value="ECO:0007669"/>
    <property type="project" value="TreeGrafter"/>
</dbReference>
<sequence>MSFTKEFEVRWSDLDANRHLANSAYQNMMSHTRMAFLLENGFTQKELVKYNLGPVVFYEHIYYFKEIRPDDKIEVSLKLKGLSNDGTFFAFEHDFYNAKGKNCARCEMLGSWIDLKSRTLKGLPQHLLKPLDNLAKTDDFKVLTKADTRKYKVFPKDKS</sequence>
<dbReference type="CDD" id="cd00586">
    <property type="entry name" value="4HBT"/>
    <property type="match status" value="1"/>
</dbReference>
<proteinExistence type="inferred from homology"/>
<keyword evidence="2" id="KW-0378">Hydrolase</keyword>
<evidence type="ECO:0000313" key="3">
    <source>
        <dbReference type="EMBL" id="TKS57352.1"/>
    </source>
</evidence>
<evidence type="ECO:0000256" key="1">
    <source>
        <dbReference type="ARBA" id="ARBA00005953"/>
    </source>
</evidence>
<comment type="caution">
    <text evidence="3">The sequence shown here is derived from an EMBL/GenBank/DDBJ whole genome shotgun (WGS) entry which is preliminary data.</text>
</comment>
<evidence type="ECO:0000313" key="4">
    <source>
        <dbReference type="Proteomes" id="UP000306552"/>
    </source>
</evidence>